<dbReference type="InterPro" id="IPR051465">
    <property type="entry name" value="Cell_Envelope_Struct_Comp"/>
</dbReference>
<evidence type="ECO:0000313" key="3">
    <source>
        <dbReference type="EMBL" id="URN94014.1"/>
    </source>
</evidence>
<sequence>MKKMTKKTIMLSAVALLAANALTFGPVSYKVSAADPAVVTTVSKLNNVYAQLDSQLKPLVDPAVDQVESYLDNADVALLLPNLWDALDAKPAFADQVKDELTIIAQLSIVELYPNITEISTELNDSLDRLNTLLDGEGFTKLNKADIDSFVNELERLALAAIKDQPLTAIDSFEEINALVTGQFDALVDLHWANSNYKVVTLLTELYPTKKALKDDFTNVRNVVETEIFAANPTVYKKASAALGLAYVKASLVTEGALGSAQRVDSNTYKFTQFKILGVNSLPFSAFNFEATGVTFEIGADGFLTAKTTSAITSATDIVITAKLKQGALVPSYLNNAKVFTQTVTLYPQGSVTPPVDTGLGLSTNADALAKSISDKLAAALAEIGELTSNKDIFALRAIVEEELRAALTVNAGSRVTSNNGVSELKLTPADLTNVFSQLDSVLKSTNAALQAVVKDADPVKPVLNLSVGNLDGVKVVISGELLSALKAKGIYAVGVTSNGALIEVPLTELAANNALQITKATGITLESTGGMKQVSALQANGALTGITPQLTGGMKQVSDVFNVVVIGADGKEKHEFLSQARIVLPVNSGSVNNEQFLTLAKIEGSKLINLGGTYIPGKKQFSAMRNSFSSYVVIENPVAFKDSSELAWAEDDILKAAAKGIIVGRAEGVFAPRAEITRAEFTAMLVRTLGIEVQTNTETFTDVNEDDWYQSVVATAAAYGFINGRTSTTFDPDAPITRSEMATITSNVLVKVLGYKPVGDVNETLNVFADQTEVVPAHRAGVALVAQEGIVQGKGLGIYDPKGTFTRAEAAVVINKLLSLR</sequence>
<proteinExistence type="predicted"/>
<gene>
    <name evidence="3" type="ORF">NAG76_19655</name>
</gene>
<evidence type="ECO:0000259" key="2">
    <source>
        <dbReference type="PROSITE" id="PS51272"/>
    </source>
</evidence>
<evidence type="ECO:0000313" key="4">
    <source>
        <dbReference type="Proteomes" id="UP001056756"/>
    </source>
</evidence>
<dbReference type="PANTHER" id="PTHR43308">
    <property type="entry name" value="OUTER MEMBRANE PROTEIN ALPHA-RELATED"/>
    <property type="match status" value="1"/>
</dbReference>
<feature type="chain" id="PRO_5039927571" evidence="1">
    <location>
        <begin position="34"/>
        <end position="822"/>
    </location>
</feature>
<feature type="domain" description="SLH" evidence="2">
    <location>
        <begin position="637"/>
        <end position="700"/>
    </location>
</feature>
<feature type="signal peptide" evidence="1">
    <location>
        <begin position="1"/>
        <end position="33"/>
    </location>
</feature>
<dbReference type="EMBL" id="CP097899">
    <property type="protein sequence ID" value="URN94014.1"/>
    <property type="molecule type" value="Genomic_DNA"/>
</dbReference>
<keyword evidence="1" id="KW-0732">Signal</keyword>
<dbReference type="Pfam" id="PF00395">
    <property type="entry name" value="SLH"/>
    <property type="match status" value="3"/>
</dbReference>
<feature type="domain" description="SLH" evidence="2">
    <location>
        <begin position="701"/>
        <end position="760"/>
    </location>
</feature>
<accession>A0A9J6ZCV4</accession>
<dbReference type="Proteomes" id="UP001056756">
    <property type="component" value="Chromosome"/>
</dbReference>
<dbReference type="AlphaFoldDB" id="A0A9J6ZCV4"/>
<feature type="domain" description="SLH" evidence="2">
    <location>
        <begin position="766"/>
        <end position="822"/>
    </location>
</feature>
<organism evidence="3 4">
    <name type="scientific">Candidatus Pristimantibacillus lignocellulolyticus</name>
    <dbReference type="NCBI Taxonomy" id="2994561"/>
    <lineage>
        <taxon>Bacteria</taxon>
        <taxon>Bacillati</taxon>
        <taxon>Bacillota</taxon>
        <taxon>Bacilli</taxon>
        <taxon>Bacillales</taxon>
        <taxon>Paenibacillaceae</taxon>
        <taxon>Candidatus Pristimantibacillus</taxon>
    </lineage>
</organism>
<reference evidence="3" key="1">
    <citation type="submission" date="2022-05" db="EMBL/GenBank/DDBJ databases">
        <title>Novel bacterial taxa in a minimal lignocellulolytic consortium and its capacity to transform plastics disclosed by genome-resolved metagenomics.</title>
        <authorList>
            <person name="Rodriguez C.A.D."/>
            <person name="Diaz-Garcia L."/>
            <person name="Herrera K."/>
            <person name="Tarazona N.A."/>
            <person name="Sproer C."/>
            <person name="Overmann J."/>
            <person name="Jimenez D.J."/>
        </authorList>
    </citation>
    <scope>NUCLEOTIDE SEQUENCE</scope>
    <source>
        <strain evidence="3">MAG5</strain>
    </source>
</reference>
<name>A0A9J6ZCV4_9BACL</name>
<protein>
    <submittedName>
        <fullName evidence="3">S-layer homology domain-containing protein</fullName>
    </submittedName>
</protein>
<evidence type="ECO:0000256" key="1">
    <source>
        <dbReference type="SAM" id="SignalP"/>
    </source>
</evidence>
<dbReference type="PANTHER" id="PTHR43308:SF5">
    <property type="entry name" value="S-LAYER PROTEIN _ PEPTIDOGLYCAN ENDO-BETA-N-ACETYLGLUCOSAMINIDASE"/>
    <property type="match status" value="1"/>
</dbReference>
<dbReference type="KEGG" id="plig:NAG76_19655"/>
<dbReference type="InterPro" id="IPR001119">
    <property type="entry name" value="SLH_dom"/>
</dbReference>
<dbReference type="PROSITE" id="PS51272">
    <property type="entry name" value="SLH"/>
    <property type="match status" value="3"/>
</dbReference>